<comment type="caution">
    <text evidence="10">The sequence shown here is derived from an EMBL/GenBank/DDBJ whole genome shotgun (WGS) entry which is preliminary data.</text>
</comment>
<evidence type="ECO:0000256" key="8">
    <source>
        <dbReference type="ARBA" id="ARBA00037998"/>
    </source>
</evidence>
<dbReference type="PANTHER" id="PTHR11795:SF445">
    <property type="entry name" value="AMINO ACID ABC TRANSPORTER PERMEASE PROTEIN"/>
    <property type="match status" value="1"/>
</dbReference>
<feature type="transmembrane region" description="Helical" evidence="9">
    <location>
        <begin position="273"/>
        <end position="291"/>
    </location>
</feature>
<dbReference type="PANTHER" id="PTHR11795">
    <property type="entry name" value="BRANCHED-CHAIN AMINO ACID TRANSPORT SYSTEM PERMEASE PROTEIN LIVH"/>
    <property type="match status" value="1"/>
</dbReference>
<feature type="transmembrane region" description="Helical" evidence="9">
    <location>
        <begin position="62"/>
        <end position="84"/>
    </location>
</feature>
<keyword evidence="5" id="KW-0029">Amino-acid transport</keyword>
<keyword evidence="4 9" id="KW-0812">Transmembrane</keyword>
<keyword evidence="2" id="KW-0813">Transport</keyword>
<gene>
    <name evidence="10" type="ORF">ACFQ0P_08345</name>
</gene>
<feature type="transmembrane region" description="Helical" evidence="9">
    <location>
        <begin position="6"/>
        <end position="31"/>
    </location>
</feature>
<dbReference type="InterPro" id="IPR052157">
    <property type="entry name" value="BCAA_transport_permease"/>
</dbReference>
<accession>A0ABW3AHF1</accession>
<evidence type="ECO:0000313" key="10">
    <source>
        <dbReference type="EMBL" id="MFD0790405.1"/>
    </source>
</evidence>
<evidence type="ECO:0000256" key="6">
    <source>
        <dbReference type="ARBA" id="ARBA00022989"/>
    </source>
</evidence>
<comment type="similarity">
    <text evidence="8">Belongs to the binding-protein-dependent transport system permease family. LivHM subfamily.</text>
</comment>
<dbReference type="EMBL" id="JBHTII010000001">
    <property type="protein sequence ID" value="MFD0790405.1"/>
    <property type="molecule type" value="Genomic_DNA"/>
</dbReference>
<evidence type="ECO:0000256" key="9">
    <source>
        <dbReference type="SAM" id="Phobius"/>
    </source>
</evidence>
<reference evidence="11" key="1">
    <citation type="journal article" date="2019" name="Int. J. Syst. Evol. Microbiol.">
        <title>The Global Catalogue of Microorganisms (GCM) 10K type strain sequencing project: providing services to taxonomists for standard genome sequencing and annotation.</title>
        <authorList>
            <consortium name="The Broad Institute Genomics Platform"/>
            <consortium name="The Broad Institute Genome Sequencing Center for Infectious Disease"/>
            <person name="Wu L."/>
            <person name="Ma J."/>
        </authorList>
    </citation>
    <scope>NUCLEOTIDE SEQUENCE [LARGE SCALE GENOMIC DNA]</scope>
    <source>
        <strain evidence="11">CCUG 54523</strain>
    </source>
</reference>
<feature type="transmembrane region" description="Helical" evidence="9">
    <location>
        <begin position="96"/>
        <end position="120"/>
    </location>
</feature>
<evidence type="ECO:0000256" key="5">
    <source>
        <dbReference type="ARBA" id="ARBA00022970"/>
    </source>
</evidence>
<dbReference type="CDD" id="cd06582">
    <property type="entry name" value="TM_PBP1_LivH_like"/>
    <property type="match status" value="1"/>
</dbReference>
<name>A0ABW3AHF1_9MICO</name>
<organism evidence="10 11">
    <name type="scientific">Microbacterium insulae</name>
    <dbReference type="NCBI Taxonomy" id="483014"/>
    <lineage>
        <taxon>Bacteria</taxon>
        <taxon>Bacillati</taxon>
        <taxon>Actinomycetota</taxon>
        <taxon>Actinomycetes</taxon>
        <taxon>Micrococcales</taxon>
        <taxon>Microbacteriaceae</taxon>
        <taxon>Microbacterium</taxon>
    </lineage>
</organism>
<proteinExistence type="inferred from homology"/>
<evidence type="ECO:0000256" key="7">
    <source>
        <dbReference type="ARBA" id="ARBA00023136"/>
    </source>
</evidence>
<evidence type="ECO:0000256" key="3">
    <source>
        <dbReference type="ARBA" id="ARBA00022475"/>
    </source>
</evidence>
<protein>
    <submittedName>
        <fullName evidence="10">Branched-chain amino acid ABC transporter permease</fullName>
    </submittedName>
</protein>
<keyword evidence="11" id="KW-1185">Reference proteome</keyword>
<feature type="transmembrane region" description="Helical" evidence="9">
    <location>
        <begin position="223"/>
        <end position="241"/>
    </location>
</feature>
<evidence type="ECO:0000256" key="2">
    <source>
        <dbReference type="ARBA" id="ARBA00022448"/>
    </source>
</evidence>
<dbReference type="InterPro" id="IPR001851">
    <property type="entry name" value="ABC_transp_permease"/>
</dbReference>
<evidence type="ECO:0000256" key="1">
    <source>
        <dbReference type="ARBA" id="ARBA00004651"/>
    </source>
</evidence>
<keyword evidence="6 9" id="KW-1133">Transmembrane helix</keyword>
<evidence type="ECO:0000313" key="11">
    <source>
        <dbReference type="Proteomes" id="UP001597055"/>
    </source>
</evidence>
<comment type="subcellular location">
    <subcellularLocation>
        <location evidence="1">Cell membrane</location>
        <topology evidence="1">Multi-pass membrane protein</topology>
    </subcellularLocation>
</comment>
<feature type="transmembrane region" description="Helical" evidence="9">
    <location>
        <begin position="194"/>
        <end position="217"/>
    </location>
</feature>
<keyword evidence="7 9" id="KW-0472">Membrane</keyword>
<keyword evidence="3" id="KW-1003">Cell membrane</keyword>
<dbReference type="Pfam" id="PF02653">
    <property type="entry name" value="BPD_transp_2"/>
    <property type="match status" value="1"/>
</dbReference>
<evidence type="ECO:0000256" key="4">
    <source>
        <dbReference type="ARBA" id="ARBA00022692"/>
    </source>
</evidence>
<dbReference type="RefSeq" id="WP_204978211.1">
    <property type="nucleotide sequence ID" value="NZ_JBHTII010000001.1"/>
</dbReference>
<sequence length="301" mass="30991">MDPTLLAQLVLNGVITGVQLAVLGLGMSLILNVAQRFHFAYSLTITLGAFVAALLAGLGIPAILAALAGVAAAAVLGGLIELVLYRPLARRSGDAALLPIFVTALGLSIGGQSLIQFLWARESTSIPFELFPIQIIPLPFGLQMTTLDLATLLVFGAIAAAGVVILRYSRAGQVVRGVRVNPTMASVVGIRPESVFVVIFVVASAASGLAGVFAAARYSATPAMGYDPMFAAFVIAFLAGSTAPGLRVVLVGLALGVVQVVSALWIPSNLTNIVVFGCLFVYLVLKGLGVLRPLAPATARS</sequence>
<dbReference type="Proteomes" id="UP001597055">
    <property type="component" value="Unassembled WGS sequence"/>
</dbReference>
<feature type="transmembrane region" description="Helical" evidence="9">
    <location>
        <begin position="140"/>
        <end position="166"/>
    </location>
</feature>
<feature type="transmembrane region" description="Helical" evidence="9">
    <location>
        <begin position="38"/>
        <end position="56"/>
    </location>
</feature>